<name>A0A8T2VBI8_CERRI</name>
<dbReference type="OrthoDB" id="2415936at2759"/>
<evidence type="ECO:0000313" key="2">
    <source>
        <dbReference type="EMBL" id="KAH7445837.1"/>
    </source>
</evidence>
<dbReference type="InterPro" id="IPR006594">
    <property type="entry name" value="LisH"/>
</dbReference>
<dbReference type="OMA" id="DSECHSM"/>
<dbReference type="PROSITE" id="PS50897">
    <property type="entry name" value="CTLH"/>
    <property type="match status" value="1"/>
</dbReference>
<accession>A0A8T2VBI8</accession>
<dbReference type="InterPro" id="IPR013144">
    <property type="entry name" value="CRA_dom"/>
</dbReference>
<comment type="caution">
    <text evidence="2">The sequence shown here is derived from an EMBL/GenBank/DDBJ whole genome shotgun (WGS) entry which is preliminary data.</text>
</comment>
<dbReference type="PROSITE" id="PS50896">
    <property type="entry name" value="LISH"/>
    <property type="match status" value="1"/>
</dbReference>
<protein>
    <recommendedName>
        <fullName evidence="1">CTLH domain-containing protein</fullName>
    </recommendedName>
</protein>
<dbReference type="InterPro" id="IPR006595">
    <property type="entry name" value="CTLH_C"/>
</dbReference>
<proteinExistence type="predicted"/>
<evidence type="ECO:0000259" key="1">
    <source>
        <dbReference type="PROSITE" id="PS50897"/>
    </source>
</evidence>
<dbReference type="InterPro" id="IPR024964">
    <property type="entry name" value="CTLH/CRA"/>
</dbReference>
<gene>
    <name evidence="2" type="ORF">KP509_01G026100</name>
</gene>
<dbReference type="InterPro" id="IPR050618">
    <property type="entry name" value="Ubq-SigPath_Reg"/>
</dbReference>
<feature type="domain" description="CTLH" evidence="1">
    <location>
        <begin position="62"/>
        <end position="119"/>
    </location>
</feature>
<sequence>MVRINIFEAPGLRMNDEAAQAIDEGAVRKIILDYLIHNCLQETAEAFVACTGMKYSFDWSAKLDKRKTIYAHAMEGNVLKAIELTNELASDLLQNNEDVLFDLLTLHFVELVRSRNCTGALEFAQKELTSYGNREQYIEKLQDVVTLLAYEEPEKSPVYEFLSMDHRQSVADKLNKLVLTHHQLPATSSLERLVQQVSVVRYCLKQDCGKDGWAPFSLTSFLKR</sequence>
<dbReference type="EMBL" id="CM035406">
    <property type="protein sequence ID" value="KAH7445837.1"/>
    <property type="molecule type" value="Genomic_DNA"/>
</dbReference>
<dbReference type="Pfam" id="PF10607">
    <property type="entry name" value="CTLH"/>
    <property type="match status" value="1"/>
</dbReference>
<reference evidence="2" key="1">
    <citation type="submission" date="2021-08" db="EMBL/GenBank/DDBJ databases">
        <title>WGS assembly of Ceratopteris richardii.</title>
        <authorList>
            <person name="Marchant D.B."/>
            <person name="Chen G."/>
            <person name="Jenkins J."/>
            <person name="Shu S."/>
            <person name="Leebens-Mack J."/>
            <person name="Grimwood J."/>
            <person name="Schmutz J."/>
            <person name="Soltis P."/>
            <person name="Soltis D."/>
            <person name="Chen Z.-H."/>
        </authorList>
    </citation>
    <scope>NUCLEOTIDE SEQUENCE</scope>
    <source>
        <strain evidence="2">Whitten #5841</strain>
        <tissue evidence="2">Leaf</tissue>
    </source>
</reference>
<dbReference type="PANTHER" id="PTHR12864">
    <property type="entry name" value="RAN BINDING PROTEIN 9-RELATED"/>
    <property type="match status" value="1"/>
</dbReference>
<dbReference type="SMART" id="SM00757">
    <property type="entry name" value="CRA"/>
    <property type="match status" value="1"/>
</dbReference>
<dbReference type="Proteomes" id="UP000825935">
    <property type="component" value="Chromosome 1"/>
</dbReference>
<organism evidence="2 3">
    <name type="scientific">Ceratopteris richardii</name>
    <name type="common">Triangle waterfern</name>
    <dbReference type="NCBI Taxonomy" id="49495"/>
    <lineage>
        <taxon>Eukaryota</taxon>
        <taxon>Viridiplantae</taxon>
        <taxon>Streptophyta</taxon>
        <taxon>Embryophyta</taxon>
        <taxon>Tracheophyta</taxon>
        <taxon>Polypodiopsida</taxon>
        <taxon>Polypodiidae</taxon>
        <taxon>Polypodiales</taxon>
        <taxon>Pteridineae</taxon>
        <taxon>Pteridaceae</taxon>
        <taxon>Parkerioideae</taxon>
        <taxon>Ceratopteris</taxon>
    </lineage>
</organism>
<dbReference type="AlphaFoldDB" id="A0A8T2VBI8"/>
<dbReference type="SMART" id="SM00668">
    <property type="entry name" value="CTLH"/>
    <property type="match status" value="1"/>
</dbReference>
<evidence type="ECO:0000313" key="3">
    <source>
        <dbReference type="Proteomes" id="UP000825935"/>
    </source>
</evidence>
<keyword evidence="3" id="KW-1185">Reference proteome</keyword>